<dbReference type="InterPro" id="IPR002123">
    <property type="entry name" value="Plipid/glycerol_acylTrfase"/>
</dbReference>
<dbReference type="OMA" id="TPETNIW"/>
<dbReference type="RefSeq" id="XP_013755269.1">
    <property type="nucleotide sequence ID" value="XM_013899815.1"/>
</dbReference>
<evidence type="ECO:0000313" key="7">
    <source>
        <dbReference type="Proteomes" id="UP000054408"/>
    </source>
</evidence>
<feature type="domain" description="Phospholipid/glycerol acyltransferase" evidence="5">
    <location>
        <begin position="92"/>
        <end position="222"/>
    </location>
</feature>
<feature type="transmembrane region" description="Helical" evidence="4">
    <location>
        <begin position="7"/>
        <end position="32"/>
    </location>
</feature>
<evidence type="ECO:0000256" key="3">
    <source>
        <dbReference type="ARBA" id="ARBA00023315"/>
    </source>
</evidence>
<keyword evidence="7" id="KW-1185">Reference proteome</keyword>
<dbReference type="Pfam" id="PF16076">
    <property type="entry name" value="Acyltransf_C"/>
    <property type="match status" value="1"/>
</dbReference>
<dbReference type="GO" id="GO:0016746">
    <property type="term" value="F:acyltransferase activity"/>
    <property type="evidence" value="ECO:0007669"/>
    <property type="project" value="UniProtKB-KW"/>
</dbReference>
<keyword evidence="4" id="KW-0472">Membrane</keyword>
<evidence type="ECO:0000256" key="2">
    <source>
        <dbReference type="ARBA" id="ARBA00022679"/>
    </source>
</evidence>
<evidence type="ECO:0000256" key="4">
    <source>
        <dbReference type="SAM" id="Phobius"/>
    </source>
</evidence>
<keyword evidence="3 6" id="KW-0012">Acyltransferase</keyword>
<dbReference type="OrthoDB" id="189226at2759"/>
<comment type="similarity">
    <text evidence="1">Belongs to the 1-acyl-sn-glycerol-3-phosphate acyltransferase family.</text>
</comment>
<keyword evidence="4" id="KW-0812">Transmembrane</keyword>
<gene>
    <name evidence="6" type="ORF">AMSG_08026</name>
</gene>
<evidence type="ECO:0000313" key="6">
    <source>
        <dbReference type="EMBL" id="KNC52469.1"/>
    </source>
</evidence>
<dbReference type="Proteomes" id="UP000054408">
    <property type="component" value="Unassembled WGS sequence"/>
</dbReference>
<keyword evidence="2 6" id="KW-0808">Transferase</keyword>
<name>A0A0L0DJ87_THETB</name>
<proteinExistence type="inferred from homology"/>
<feature type="transmembrane region" description="Helical" evidence="4">
    <location>
        <begin position="47"/>
        <end position="67"/>
    </location>
</feature>
<dbReference type="PANTHER" id="PTHR10983:SF16">
    <property type="entry name" value="LYSOCARDIOLIPIN ACYLTRANSFERASE 1"/>
    <property type="match status" value="1"/>
</dbReference>
<protein>
    <submittedName>
        <fullName evidence="6">1-acylglycerol-3-phosphate O-acyltransferase 3</fullName>
    </submittedName>
</protein>
<organism evidence="6 7">
    <name type="scientific">Thecamonas trahens ATCC 50062</name>
    <dbReference type="NCBI Taxonomy" id="461836"/>
    <lineage>
        <taxon>Eukaryota</taxon>
        <taxon>Apusozoa</taxon>
        <taxon>Apusomonadida</taxon>
        <taxon>Apusomonadidae</taxon>
        <taxon>Thecamonas</taxon>
    </lineage>
</organism>
<dbReference type="CDD" id="cd07990">
    <property type="entry name" value="LPLAT_LCLAT1-like"/>
    <property type="match status" value="1"/>
</dbReference>
<dbReference type="AlphaFoldDB" id="A0A0L0DJ87"/>
<evidence type="ECO:0000259" key="5">
    <source>
        <dbReference type="SMART" id="SM00563"/>
    </source>
</evidence>
<dbReference type="GO" id="GO:0012505">
    <property type="term" value="C:endomembrane system"/>
    <property type="evidence" value="ECO:0007669"/>
    <property type="project" value="TreeGrafter"/>
</dbReference>
<dbReference type="eggNOG" id="KOG1505">
    <property type="taxonomic scope" value="Eukaryota"/>
</dbReference>
<accession>A0A0L0DJ87</accession>
<dbReference type="InterPro" id="IPR032098">
    <property type="entry name" value="Acyltransf_C"/>
</dbReference>
<dbReference type="STRING" id="461836.A0A0L0DJ87"/>
<evidence type="ECO:0000256" key="1">
    <source>
        <dbReference type="ARBA" id="ARBA00008655"/>
    </source>
</evidence>
<reference evidence="6 7" key="1">
    <citation type="submission" date="2010-05" db="EMBL/GenBank/DDBJ databases">
        <title>The Genome Sequence of Thecamonas trahens ATCC 50062.</title>
        <authorList>
            <consortium name="The Broad Institute Genome Sequencing Platform"/>
            <person name="Russ C."/>
            <person name="Cuomo C."/>
            <person name="Shea T."/>
            <person name="Young S.K."/>
            <person name="Zeng Q."/>
            <person name="Koehrsen M."/>
            <person name="Haas B."/>
            <person name="Borodovsky M."/>
            <person name="Guigo R."/>
            <person name="Alvarado L."/>
            <person name="Berlin A."/>
            <person name="Bochicchio J."/>
            <person name="Borenstein D."/>
            <person name="Chapman S."/>
            <person name="Chen Z."/>
            <person name="Freedman E."/>
            <person name="Gellesch M."/>
            <person name="Goldberg J."/>
            <person name="Griggs A."/>
            <person name="Gujja S."/>
            <person name="Heilman E."/>
            <person name="Heiman D."/>
            <person name="Hepburn T."/>
            <person name="Howarth C."/>
            <person name="Jen D."/>
            <person name="Larson L."/>
            <person name="Mehta T."/>
            <person name="Park D."/>
            <person name="Pearson M."/>
            <person name="Roberts A."/>
            <person name="Saif S."/>
            <person name="Shenoy N."/>
            <person name="Sisk P."/>
            <person name="Stolte C."/>
            <person name="Sykes S."/>
            <person name="Thomson T."/>
            <person name="Walk T."/>
            <person name="White J."/>
            <person name="Yandava C."/>
            <person name="Burger G."/>
            <person name="Gray M.W."/>
            <person name="Holland P.W.H."/>
            <person name="King N."/>
            <person name="Lang F.B.F."/>
            <person name="Roger A.J."/>
            <person name="Ruiz-Trillo I."/>
            <person name="Lander E."/>
            <person name="Nusbaum C."/>
        </authorList>
    </citation>
    <scope>NUCLEOTIDE SEQUENCE [LARGE SCALE GENOMIC DNA]</scope>
    <source>
        <strain evidence="6 7">ATCC 50062</strain>
    </source>
</reference>
<dbReference type="PANTHER" id="PTHR10983">
    <property type="entry name" value="1-ACYLGLYCEROL-3-PHOSPHATE ACYLTRANSFERASE-RELATED"/>
    <property type="match status" value="1"/>
</dbReference>
<feature type="transmembrane region" description="Helical" evidence="4">
    <location>
        <begin position="338"/>
        <end position="360"/>
    </location>
</feature>
<keyword evidence="4" id="KW-1133">Transmembrane helix</keyword>
<dbReference type="SMART" id="SM00563">
    <property type="entry name" value="PlsC"/>
    <property type="match status" value="1"/>
</dbReference>
<dbReference type="EMBL" id="GL349473">
    <property type="protein sequence ID" value="KNC52469.1"/>
    <property type="molecule type" value="Genomic_DNA"/>
</dbReference>
<dbReference type="GeneID" id="25566810"/>
<sequence>MHKFVTYACAGLVGIVTVTQYVYFAVLAGLALPLKYLPGLRSAYLEIATYCFNLTSIWVVAVTTWWAGTRVYRYGVAIPPHHTLTEGRKRGGAVTFNHLSFADAMMLGCFMATLQGVSSKCFRWISIRYLLNLPHGWMHWMRDDIFVSSGKSSPAAAARNEAELVRGVSDIADPNHMAQWLFFSPEGSVQTKKLFAKSIKWAGAQGLVPLKHHLLPRTKAFAVALRTLGDAVTDIFDVTLGYPRNAKDGDYGPWRPIDLALPRDGGLPIHIHCRKVPVPPAAIINDDDAFAAWLYEFFVEKDRLLDIFYATGAFPDPVASAQPAAYTWSVYSWLAQWAVLYALPAAYVSYASAAALISWLW</sequence>